<evidence type="ECO:0000259" key="2">
    <source>
        <dbReference type="Pfam" id="PF09994"/>
    </source>
</evidence>
<dbReference type="Proteomes" id="UP001303160">
    <property type="component" value="Unassembled WGS sequence"/>
</dbReference>
<evidence type="ECO:0000313" key="4">
    <source>
        <dbReference type="Proteomes" id="UP001303160"/>
    </source>
</evidence>
<dbReference type="EMBL" id="MU863922">
    <property type="protein sequence ID" value="KAK4200218.1"/>
    <property type="molecule type" value="Genomic_DNA"/>
</dbReference>
<accession>A0AAN6XHC9</accession>
<protein>
    <recommendedName>
        <fullName evidence="2">T6SS Phospholipase effector Tle1-like catalytic domain-containing protein</fullName>
    </recommendedName>
</protein>
<evidence type="ECO:0000313" key="3">
    <source>
        <dbReference type="EMBL" id="KAK4200218.1"/>
    </source>
</evidence>
<dbReference type="AlphaFoldDB" id="A0AAN6XHC9"/>
<proteinExistence type="predicted"/>
<gene>
    <name evidence="3" type="ORF">QBC40DRAFT_280461</name>
</gene>
<feature type="domain" description="T6SS Phospholipase effector Tle1-like catalytic" evidence="2">
    <location>
        <begin position="4"/>
        <end position="97"/>
    </location>
</feature>
<comment type="caution">
    <text evidence="3">The sequence shown here is derived from an EMBL/GenBank/DDBJ whole genome shotgun (WGS) entry which is preliminary data.</text>
</comment>
<sequence>MQPTAIEFLGVFDTVVSLGFPDVAGFRFTCAMPTNLLKRFIPRRPSIKRTFQAAALTEHREKFKCVLYKRKHQAQVPSQVWFPGSHESVGGGNGDPHLGGRQISDSFRD</sequence>
<dbReference type="InterPro" id="IPR018712">
    <property type="entry name" value="Tle1-like_cat"/>
</dbReference>
<reference evidence="3" key="2">
    <citation type="submission" date="2023-05" db="EMBL/GenBank/DDBJ databases">
        <authorList>
            <consortium name="Lawrence Berkeley National Laboratory"/>
            <person name="Steindorff A."/>
            <person name="Hensen N."/>
            <person name="Bonometti L."/>
            <person name="Westerberg I."/>
            <person name="Brannstrom I.O."/>
            <person name="Guillou S."/>
            <person name="Cros-Aarteil S."/>
            <person name="Calhoun S."/>
            <person name="Haridas S."/>
            <person name="Kuo A."/>
            <person name="Mondo S."/>
            <person name="Pangilinan J."/>
            <person name="Riley R."/>
            <person name="Labutti K."/>
            <person name="Andreopoulos B."/>
            <person name="Lipzen A."/>
            <person name="Chen C."/>
            <person name="Yanf M."/>
            <person name="Daum C."/>
            <person name="Ng V."/>
            <person name="Clum A."/>
            <person name="Ohm R."/>
            <person name="Martin F."/>
            <person name="Silar P."/>
            <person name="Natvig D."/>
            <person name="Lalanne C."/>
            <person name="Gautier V."/>
            <person name="Ament-Velasquez S.L."/>
            <person name="Kruys A."/>
            <person name="Hutchinson M.I."/>
            <person name="Powell A.J."/>
            <person name="Barry K."/>
            <person name="Miller A.N."/>
            <person name="Grigoriev I.V."/>
            <person name="Debuchy R."/>
            <person name="Gladieux P."/>
            <person name="Thoren M.H."/>
            <person name="Johannesson H."/>
        </authorList>
    </citation>
    <scope>NUCLEOTIDE SEQUENCE</scope>
    <source>
        <strain evidence="3">CBS 315.58</strain>
    </source>
</reference>
<dbReference type="Pfam" id="PF09994">
    <property type="entry name" value="T6SS_Tle1-like_cat"/>
    <property type="match status" value="1"/>
</dbReference>
<keyword evidence="4" id="KW-1185">Reference proteome</keyword>
<dbReference type="PANTHER" id="PTHR33840">
    <property type="match status" value="1"/>
</dbReference>
<reference evidence="3" key="1">
    <citation type="journal article" date="2023" name="Mol. Phylogenet. Evol.">
        <title>Genome-scale phylogeny and comparative genomics of the fungal order Sordariales.</title>
        <authorList>
            <person name="Hensen N."/>
            <person name="Bonometti L."/>
            <person name="Westerberg I."/>
            <person name="Brannstrom I.O."/>
            <person name="Guillou S."/>
            <person name="Cros-Aarteil S."/>
            <person name="Calhoun S."/>
            <person name="Haridas S."/>
            <person name="Kuo A."/>
            <person name="Mondo S."/>
            <person name="Pangilinan J."/>
            <person name="Riley R."/>
            <person name="LaButti K."/>
            <person name="Andreopoulos B."/>
            <person name="Lipzen A."/>
            <person name="Chen C."/>
            <person name="Yan M."/>
            <person name="Daum C."/>
            <person name="Ng V."/>
            <person name="Clum A."/>
            <person name="Steindorff A."/>
            <person name="Ohm R.A."/>
            <person name="Martin F."/>
            <person name="Silar P."/>
            <person name="Natvig D.O."/>
            <person name="Lalanne C."/>
            <person name="Gautier V."/>
            <person name="Ament-Velasquez S.L."/>
            <person name="Kruys A."/>
            <person name="Hutchinson M.I."/>
            <person name="Powell A.J."/>
            <person name="Barry K."/>
            <person name="Miller A.N."/>
            <person name="Grigoriev I.V."/>
            <person name="Debuchy R."/>
            <person name="Gladieux P."/>
            <person name="Hiltunen Thoren M."/>
            <person name="Johannesson H."/>
        </authorList>
    </citation>
    <scope>NUCLEOTIDE SEQUENCE</scope>
    <source>
        <strain evidence="3">CBS 315.58</strain>
    </source>
</reference>
<dbReference type="PANTHER" id="PTHR33840:SF1">
    <property type="entry name" value="TLE1 PHOSPHOLIPASE DOMAIN-CONTAINING PROTEIN"/>
    <property type="match status" value="1"/>
</dbReference>
<feature type="region of interest" description="Disordered" evidence="1">
    <location>
        <begin position="80"/>
        <end position="109"/>
    </location>
</feature>
<organism evidence="3 4">
    <name type="scientific">Triangularia verruculosa</name>
    <dbReference type="NCBI Taxonomy" id="2587418"/>
    <lineage>
        <taxon>Eukaryota</taxon>
        <taxon>Fungi</taxon>
        <taxon>Dikarya</taxon>
        <taxon>Ascomycota</taxon>
        <taxon>Pezizomycotina</taxon>
        <taxon>Sordariomycetes</taxon>
        <taxon>Sordariomycetidae</taxon>
        <taxon>Sordariales</taxon>
        <taxon>Podosporaceae</taxon>
        <taxon>Triangularia</taxon>
    </lineage>
</organism>
<name>A0AAN6XHC9_9PEZI</name>
<evidence type="ECO:0000256" key="1">
    <source>
        <dbReference type="SAM" id="MobiDB-lite"/>
    </source>
</evidence>